<evidence type="ECO:0000256" key="3">
    <source>
        <dbReference type="ARBA" id="ARBA00022692"/>
    </source>
</evidence>
<sequence length="1320" mass="141373">MSQRIVHRPARTSAPLRDFRPFAIDGPPPVEGEAPGLNLVAVVPMLGGAVSMTVMMTFRNSPFAAVGALMMILTVVLAVFMMFSQRGKQARARTQARDNYMRYLERTRVKLRADEQRAAAVARVSSPPPEALFDIVRNPLRLWERRRGNEDFLDVRIGTGERPSREIVVAESAGSTQQLDAFMVAEAEILRRRYAASPDMPITVPLDGAGNVSIVGSRGFVLALARNILCEAAAFHSPEDLALGISAPEIHREDWQWASWLPHLADQALADETGLVRRIAPDPDTLAGVMSEDLSRRAKLAVEARKTSAAPGQALSRLIVVSDSHGTQSAELPLADKFVEPGRLGLTVLHLVDDRGHEPGEVSLRISETLDGFEVQDYRADPVHPAVASGVLDPLPVATASALARELAPLRLSADSLEHGGGGAASASFLEMLGLSPRLDRADVERAWRPRGEADFLRVPLGPDDGGRPTVLDLKESAQFGMGPHGLCIGATGSGKSEMLRSLVFGLLATHSPDVLAMVLVDFKGGATFAPFEGAPQVTGIITNLSDDLSLVERVYASLNGEILRRQEVLKAAGNIANITDYQVHRSERLARGETMDPLPHLVVIIDEFGELLTARPDFIDLFLSIGRIGRSIGVHLLLSSQRVEGGKLRGLETYLSYRIGLRTLSESESRTVLDTGDAFHLPPVPGYGYLKVDTTVYTRFKSGYVSGPLDAEETPEPRATDQAAVVVPVPRYAGSPAGAAGAPAGAGRNAPARRTTGPTVMSTLMDTLRSFPRSVQEIWLPPLPPAISLEAAVGSVRPGERGLRLARGGGLRVPIGLLDDPARQWQGLWEIDFTQGGGNLVIVGGPQSGRSTLLRTVVASLALTHSPHEVGVYCLDLLGSGLLPLAGLPHVGGTAIRTNREVVRRTVEELMGMLLVRERVFEQHRIDSLATMRRLRAEGRLGELPSADVFLVIDGYGQIADDFEEIQDSVNALIMRGGGYGIHVVTTLNRGAELRMAQQGFFGNRIELALTDPADSAIDRKVAAGVSADAPGRALSDRKLIGHVALPRIDGVADAEDASDGLRDLVAQVAESTRDQAMRVRVLPGAVGLADAPRPAAPGVVPLGLREVDLGPHLLDTTAKDRHFIVMGDEECGKSNVLRNFVSTLVGQHTPDELLFAVYDPRKGLDDVVPDDYLGGYAGSAAVAEQLSAALVKELQLRTTGGTADEKPGTARLVVLVDDYDILTAGGGSPMGRLTTYLPMAAELNLNVVLTRKVRGASRGMYESFFSTLRDSGSAALIMSGERSEGGLINNVRARALPPGRGQLVQTGKPLQTIQAYLS</sequence>
<evidence type="ECO:0000256" key="1">
    <source>
        <dbReference type="ARBA" id="ARBA00004651"/>
    </source>
</evidence>
<keyword evidence="4" id="KW-0677">Repeat</keyword>
<keyword evidence="6 9" id="KW-0067">ATP-binding</keyword>
<proteinExistence type="predicted"/>
<evidence type="ECO:0000256" key="2">
    <source>
        <dbReference type="ARBA" id="ARBA00022475"/>
    </source>
</evidence>
<evidence type="ECO:0000256" key="6">
    <source>
        <dbReference type="ARBA" id="ARBA00022840"/>
    </source>
</evidence>
<evidence type="ECO:0000256" key="8">
    <source>
        <dbReference type="ARBA" id="ARBA00023136"/>
    </source>
</evidence>
<organism evidence="13 14">
    <name type="scientific">Arthrobacter halodurans</name>
    <dbReference type="NCBI Taxonomy" id="516699"/>
    <lineage>
        <taxon>Bacteria</taxon>
        <taxon>Bacillati</taxon>
        <taxon>Actinomycetota</taxon>
        <taxon>Actinomycetes</taxon>
        <taxon>Micrococcales</taxon>
        <taxon>Micrococcaceae</taxon>
        <taxon>Arthrobacter</taxon>
    </lineage>
</organism>
<dbReference type="NCBIfam" id="TIGR03925">
    <property type="entry name" value="T7SS_EccC_b"/>
    <property type="match status" value="1"/>
</dbReference>
<protein>
    <submittedName>
        <fullName evidence="13">Type VII secretion protein EccCa</fullName>
    </submittedName>
</protein>
<dbReference type="PROSITE" id="PS50901">
    <property type="entry name" value="FTSK"/>
    <property type="match status" value="2"/>
</dbReference>
<dbReference type="PANTHER" id="PTHR22683">
    <property type="entry name" value="SPORULATION PROTEIN RELATED"/>
    <property type="match status" value="1"/>
</dbReference>
<keyword evidence="14" id="KW-1185">Reference proteome</keyword>
<evidence type="ECO:0000256" key="10">
    <source>
        <dbReference type="SAM" id="MobiDB-lite"/>
    </source>
</evidence>
<keyword evidence="2" id="KW-1003">Cell membrane</keyword>
<dbReference type="InterPro" id="IPR027417">
    <property type="entry name" value="P-loop_NTPase"/>
</dbReference>
<dbReference type="Proteomes" id="UP001575652">
    <property type="component" value="Unassembled WGS sequence"/>
</dbReference>
<dbReference type="InterPro" id="IPR023837">
    <property type="entry name" value="EccCb-like_Actinobacteria"/>
</dbReference>
<dbReference type="PANTHER" id="PTHR22683:SF1">
    <property type="entry name" value="TYPE VII SECRETION SYSTEM PROTEIN ESSC"/>
    <property type="match status" value="1"/>
</dbReference>
<keyword evidence="5 9" id="KW-0547">Nucleotide-binding</keyword>
<feature type="binding site" evidence="9">
    <location>
        <begin position="490"/>
        <end position="497"/>
    </location>
    <ligand>
        <name>ATP</name>
        <dbReference type="ChEBI" id="CHEBI:30616"/>
    </ligand>
</feature>
<feature type="transmembrane region" description="Helical" evidence="11">
    <location>
        <begin position="63"/>
        <end position="83"/>
    </location>
</feature>
<evidence type="ECO:0000256" key="7">
    <source>
        <dbReference type="ARBA" id="ARBA00022989"/>
    </source>
</evidence>
<dbReference type="InterPro" id="IPR002543">
    <property type="entry name" value="FtsK_dom"/>
</dbReference>
<feature type="region of interest" description="Disordered" evidence="10">
    <location>
        <begin position="737"/>
        <end position="759"/>
    </location>
</feature>
<dbReference type="Gene3D" id="3.40.50.300">
    <property type="entry name" value="P-loop containing nucleotide triphosphate hydrolases"/>
    <property type="match status" value="4"/>
</dbReference>
<dbReference type="SUPFAM" id="SSF52540">
    <property type="entry name" value="P-loop containing nucleoside triphosphate hydrolases"/>
    <property type="match status" value="2"/>
</dbReference>
<feature type="domain" description="FtsK" evidence="12">
    <location>
        <begin position="467"/>
        <end position="671"/>
    </location>
</feature>
<evidence type="ECO:0000313" key="13">
    <source>
        <dbReference type="EMBL" id="MFB0834130.1"/>
    </source>
</evidence>
<dbReference type="SMART" id="SM00382">
    <property type="entry name" value="AAA"/>
    <property type="match status" value="2"/>
</dbReference>
<comment type="subcellular location">
    <subcellularLocation>
        <location evidence="1">Cell membrane</location>
        <topology evidence="1">Multi-pass membrane protein</topology>
    </subcellularLocation>
</comment>
<dbReference type="InterPro" id="IPR050206">
    <property type="entry name" value="FtsK/SpoIIIE/SftA"/>
</dbReference>
<feature type="binding site" evidence="9">
    <location>
        <begin position="845"/>
        <end position="852"/>
    </location>
    <ligand>
        <name>ATP</name>
        <dbReference type="ChEBI" id="CHEBI:30616"/>
    </ligand>
</feature>
<feature type="compositionally biased region" description="Low complexity" evidence="10">
    <location>
        <begin position="737"/>
        <end position="755"/>
    </location>
</feature>
<evidence type="ECO:0000256" key="11">
    <source>
        <dbReference type="SAM" id="Phobius"/>
    </source>
</evidence>
<dbReference type="RefSeq" id="WP_373971296.1">
    <property type="nucleotide sequence ID" value="NZ_JBHDLJ010000003.1"/>
</dbReference>
<dbReference type="NCBIfam" id="TIGR03924">
    <property type="entry name" value="T7SS_EccC_a"/>
    <property type="match status" value="1"/>
</dbReference>
<dbReference type="Pfam" id="PF01580">
    <property type="entry name" value="FtsK_SpoIIIE"/>
    <property type="match status" value="2"/>
</dbReference>
<keyword evidence="8 11" id="KW-0472">Membrane</keyword>
<dbReference type="InterPro" id="IPR003593">
    <property type="entry name" value="AAA+_ATPase"/>
</dbReference>
<keyword evidence="3 11" id="KW-0812">Transmembrane</keyword>
<reference evidence="13 14" key="1">
    <citation type="submission" date="2024-09" db="EMBL/GenBank/DDBJ databases">
        <authorList>
            <person name="Salinas-Garcia M.A."/>
            <person name="Prieme A."/>
        </authorList>
    </citation>
    <scope>NUCLEOTIDE SEQUENCE [LARGE SCALE GENOMIC DNA]</scope>
    <source>
        <strain evidence="13 14">DSM 21081</strain>
    </source>
</reference>
<feature type="domain" description="FtsK" evidence="12">
    <location>
        <begin position="827"/>
        <end position="1018"/>
    </location>
</feature>
<evidence type="ECO:0000313" key="14">
    <source>
        <dbReference type="Proteomes" id="UP001575652"/>
    </source>
</evidence>
<keyword evidence="7 11" id="KW-1133">Transmembrane helix</keyword>
<comment type="caution">
    <text evidence="13">The sequence shown here is derived from an EMBL/GenBank/DDBJ whole genome shotgun (WGS) entry which is preliminary data.</text>
</comment>
<dbReference type="InterPro" id="IPR023836">
    <property type="entry name" value="EccCa-like_Actinobacteria"/>
</dbReference>
<gene>
    <name evidence="13" type="primary">eccCa</name>
    <name evidence="13" type="ORF">ACETWP_05970</name>
</gene>
<accession>A0ABV4UN48</accession>
<evidence type="ECO:0000256" key="9">
    <source>
        <dbReference type="PROSITE-ProRule" id="PRU00289"/>
    </source>
</evidence>
<evidence type="ECO:0000256" key="4">
    <source>
        <dbReference type="ARBA" id="ARBA00022737"/>
    </source>
</evidence>
<evidence type="ECO:0000259" key="12">
    <source>
        <dbReference type="PROSITE" id="PS50901"/>
    </source>
</evidence>
<name>A0ABV4UN48_9MICC</name>
<dbReference type="EMBL" id="JBHDLJ010000003">
    <property type="protein sequence ID" value="MFB0834130.1"/>
    <property type="molecule type" value="Genomic_DNA"/>
</dbReference>
<evidence type="ECO:0000256" key="5">
    <source>
        <dbReference type="ARBA" id="ARBA00022741"/>
    </source>
</evidence>